<comment type="caution">
    <text evidence="1">The sequence shown here is derived from an EMBL/GenBank/DDBJ whole genome shotgun (WGS) entry which is preliminary data.</text>
</comment>
<evidence type="ECO:0000313" key="2">
    <source>
        <dbReference type="Proteomes" id="UP000798662"/>
    </source>
</evidence>
<protein>
    <submittedName>
        <fullName evidence="1">Uncharacterized protein</fullName>
    </submittedName>
</protein>
<name>A0ACC3CET6_PYRYE</name>
<proteinExistence type="predicted"/>
<evidence type="ECO:0000313" key="1">
    <source>
        <dbReference type="EMBL" id="KAK1868771.1"/>
    </source>
</evidence>
<keyword evidence="2" id="KW-1185">Reference proteome</keyword>
<gene>
    <name evidence="1" type="ORF">I4F81_011254</name>
</gene>
<dbReference type="Proteomes" id="UP000798662">
    <property type="component" value="Chromosome 3"/>
</dbReference>
<reference evidence="1" key="1">
    <citation type="submission" date="2019-11" db="EMBL/GenBank/DDBJ databases">
        <title>Nori genome reveals adaptations in red seaweeds to the harsh intertidal environment.</title>
        <authorList>
            <person name="Wang D."/>
            <person name="Mao Y."/>
        </authorList>
    </citation>
    <scope>NUCLEOTIDE SEQUENCE</scope>
    <source>
        <tissue evidence="1">Gametophyte</tissue>
    </source>
</reference>
<sequence length="590" mass="58280">MAKKTALPVTARLGSPRRPNRWMTAARPPPRPSSSGAGGVGGVAGRGGGVASPTDGADGRGIPVVGGGSGGGPRKWALKEARAVRRGVAALAVLTAACATLLTWLLPAALSRSHPTLSRCGLGFPLRYAAGDPRAAAGVGTVTTTHAIADYLHTHTRPPPAHMAHFFPEVVMKGVFFAELGARRAGLAPTRLCVTPVAGVGAGTERCTQGAAAEEEGDVAGAGLWGRGGGGGGRAADGPAPPLRTVLRPAMMLPSAAALGAKGGWAADAWAIYERAYGPVTLLSYGELLGGGRGGGSGGGVTATCFRSVVASAPVYRHVPPEVYADGNAYFAAAGVARTPAAAPTAPDAAAAAAADSDPDAPPPQRGGSLVVTLLTRTHGGRALVNAPALAAAIRDQAAAAGPRVGAVAVDVTNFDDPSPAPAAQRAALAATDVLVGAHGAGLTNVAWMRPGGALVEVFPFGFRPTLFAEVAAAVGVDHEAVGAAPDERAFHACMRGRGGSGGGVGGGGSAAATAAGVARYDAAVTAWRAAGGREPLALENPREPTSTFATRSCARSQALVVPDAEAVAAAVVAHLLRLRGGGGEASSLL</sequence>
<organism evidence="1 2">
    <name type="scientific">Pyropia yezoensis</name>
    <name type="common">Susabi-nori</name>
    <name type="synonym">Porphyra yezoensis</name>
    <dbReference type="NCBI Taxonomy" id="2788"/>
    <lineage>
        <taxon>Eukaryota</taxon>
        <taxon>Rhodophyta</taxon>
        <taxon>Bangiophyceae</taxon>
        <taxon>Bangiales</taxon>
        <taxon>Bangiaceae</taxon>
        <taxon>Pyropia</taxon>
    </lineage>
</organism>
<dbReference type="EMBL" id="CM020620">
    <property type="protein sequence ID" value="KAK1868771.1"/>
    <property type="molecule type" value="Genomic_DNA"/>
</dbReference>
<accession>A0ACC3CET6</accession>